<evidence type="ECO:0000313" key="8">
    <source>
        <dbReference type="Proteomes" id="UP001175227"/>
    </source>
</evidence>
<dbReference type="PROSITE" id="PS50850">
    <property type="entry name" value="MFS"/>
    <property type="match status" value="1"/>
</dbReference>
<dbReference type="Gene3D" id="1.20.1250.20">
    <property type="entry name" value="MFS general substrate transporter like domains"/>
    <property type="match status" value="1"/>
</dbReference>
<dbReference type="AlphaFoldDB" id="A0AA39PXM8"/>
<feature type="transmembrane region" description="Helical" evidence="5">
    <location>
        <begin position="120"/>
        <end position="141"/>
    </location>
</feature>
<dbReference type="InterPro" id="IPR011701">
    <property type="entry name" value="MFS"/>
</dbReference>
<dbReference type="Pfam" id="PF07690">
    <property type="entry name" value="MFS_1"/>
    <property type="match status" value="1"/>
</dbReference>
<sequence length="432" mass="48604">MSRRSISPITLANEDSPVPYITEKKAEAPDHQFEVVLDETDNPQSMSTFRKWVIIVIISYASLCVTCASSVASFAEQGVAKDFHVSHTVTILSISLFVEGLGLGPLLVGPLSEVYGRTIVYRVSYAFFFVFSWPIAFAPNIGIGLSDIPLRHWVLWVRPFLSVAGGSVSDLFDNATVANPMAFYTISPFIGPVLGPLISGFINQNAHWRWTFRVLLIWIFVQLVALFLFVPETYVPVILKKKAARLRKSTGNDQLWAPLDRRNTNLTRAIIASCYTPFQLVWYDRMALLLNTWTSLILGILYLSFQAFPIIFEEHHGFSMQETGMTYLGIGLGMICAMLSQPYWNQVVARAAEENNGKAPPEARLYMGQVGGILVPLGLYWLAFTTYSVCALDCPNHRIRTIWGWDILRLHRRFHIFGDGVQTHRGKCNGEQ</sequence>
<evidence type="ECO:0000259" key="6">
    <source>
        <dbReference type="PROSITE" id="PS50850"/>
    </source>
</evidence>
<evidence type="ECO:0000256" key="2">
    <source>
        <dbReference type="ARBA" id="ARBA00022692"/>
    </source>
</evidence>
<keyword evidence="3 5" id="KW-1133">Transmembrane helix</keyword>
<dbReference type="GO" id="GO:0005886">
    <property type="term" value="C:plasma membrane"/>
    <property type="evidence" value="ECO:0007669"/>
    <property type="project" value="TreeGrafter"/>
</dbReference>
<reference evidence="7" key="1">
    <citation type="submission" date="2023-06" db="EMBL/GenBank/DDBJ databases">
        <authorList>
            <consortium name="Lawrence Berkeley National Laboratory"/>
            <person name="Ahrendt S."/>
            <person name="Sahu N."/>
            <person name="Indic B."/>
            <person name="Wong-Bajracharya J."/>
            <person name="Merenyi Z."/>
            <person name="Ke H.-M."/>
            <person name="Monk M."/>
            <person name="Kocsube S."/>
            <person name="Drula E."/>
            <person name="Lipzen A."/>
            <person name="Balint B."/>
            <person name="Henrissat B."/>
            <person name="Andreopoulos B."/>
            <person name="Martin F.M."/>
            <person name="Harder C.B."/>
            <person name="Rigling D."/>
            <person name="Ford K.L."/>
            <person name="Foster G.D."/>
            <person name="Pangilinan J."/>
            <person name="Papanicolaou A."/>
            <person name="Barry K."/>
            <person name="LaButti K."/>
            <person name="Viragh M."/>
            <person name="Koriabine M."/>
            <person name="Yan M."/>
            <person name="Riley R."/>
            <person name="Champramary S."/>
            <person name="Plett K.L."/>
            <person name="Tsai I.J."/>
            <person name="Slot J."/>
            <person name="Sipos G."/>
            <person name="Plett J."/>
            <person name="Nagy L.G."/>
            <person name="Grigoriev I.V."/>
        </authorList>
    </citation>
    <scope>NUCLEOTIDE SEQUENCE</scope>
    <source>
        <strain evidence="7">ICMP 16352</strain>
    </source>
</reference>
<comment type="subcellular location">
    <subcellularLocation>
        <location evidence="1">Membrane</location>
        <topology evidence="1">Multi-pass membrane protein</topology>
    </subcellularLocation>
</comment>
<feature type="transmembrane region" description="Helical" evidence="5">
    <location>
        <begin position="365"/>
        <end position="384"/>
    </location>
</feature>
<feature type="transmembrane region" description="Helical" evidence="5">
    <location>
        <begin position="52"/>
        <end position="75"/>
    </location>
</feature>
<dbReference type="PANTHER" id="PTHR23502:SF7">
    <property type="entry name" value="DRUG_PROTON ANTIPORTER YHK8-RELATED"/>
    <property type="match status" value="1"/>
</dbReference>
<feature type="transmembrane region" description="Helical" evidence="5">
    <location>
        <begin position="288"/>
        <end position="312"/>
    </location>
</feature>
<feature type="transmembrane region" description="Helical" evidence="5">
    <location>
        <begin position="214"/>
        <end position="239"/>
    </location>
</feature>
<dbReference type="PANTHER" id="PTHR23502">
    <property type="entry name" value="MAJOR FACILITATOR SUPERFAMILY"/>
    <property type="match status" value="1"/>
</dbReference>
<comment type="caution">
    <text evidence="7">The sequence shown here is derived from an EMBL/GenBank/DDBJ whole genome shotgun (WGS) entry which is preliminary data.</text>
</comment>
<organism evidence="7 8">
    <name type="scientific">Armillaria novae-zelandiae</name>
    <dbReference type="NCBI Taxonomy" id="153914"/>
    <lineage>
        <taxon>Eukaryota</taxon>
        <taxon>Fungi</taxon>
        <taxon>Dikarya</taxon>
        <taxon>Basidiomycota</taxon>
        <taxon>Agaricomycotina</taxon>
        <taxon>Agaricomycetes</taxon>
        <taxon>Agaricomycetidae</taxon>
        <taxon>Agaricales</taxon>
        <taxon>Marasmiineae</taxon>
        <taxon>Physalacriaceae</taxon>
        <taxon>Armillaria</taxon>
    </lineage>
</organism>
<feature type="domain" description="Major facilitator superfamily (MFS) profile" evidence="6">
    <location>
        <begin position="54"/>
        <end position="432"/>
    </location>
</feature>
<feature type="transmembrane region" description="Helical" evidence="5">
    <location>
        <begin position="181"/>
        <end position="202"/>
    </location>
</feature>
<proteinExistence type="predicted"/>
<name>A0AA39PXM8_9AGAR</name>
<feature type="transmembrane region" description="Helical" evidence="5">
    <location>
        <begin position="87"/>
        <end position="108"/>
    </location>
</feature>
<evidence type="ECO:0000256" key="5">
    <source>
        <dbReference type="SAM" id="Phobius"/>
    </source>
</evidence>
<gene>
    <name evidence="7" type="ORF">IW261DRAFT_1602297</name>
</gene>
<keyword evidence="4 5" id="KW-0472">Membrane</keyword>
<evidence type="ECO:0000256" key="3">
    <source>
        <dbReference type="ARBA" id="ARBA00022989"/>
    </source>
</evidence>
<evidence type="ECO:0000313" key="7">
    <source>
        <dbReference type="EMBL" id="KAK0491631.1"/>
    </source>
</evidence>
<dbReference type="InterPro" id="IPR036259">
    <property type="entry name" value="MFS_trans_sf"/>
</dbReference>
<dbReference type="InterPro" id="IPR020846">
    <property type="entry name" value="MFS_dom"/>
</dbReference>
<protein>
    <submittedName>
        <fullName evidence="7">Major facilitator superfamily domain-containing protein</fullName>
    </submittedName>
</protein>
<dbReference type="EMBL" id="JAUEPR010000001">
    <property type="protein sequence ID" value="KAK0491631.1"/>
    <property type="molecule type" value="Genomic_DNA"/>
</dbReference>
<accession>A0AA39PXM8</accession>
<dbReference type="GO" id="GO:0022857">
    <property type="term" value="F:transmembrane transporter activity"/>
    <property type="evidence" value="ECO:0007669"/>
    <property type="project" value="InterPro"/>
</dbReference>
<keyword evidence="8" id="KW-1185">Reference proteome</keyword>
<keyword evidence="2 5" id="KW-0812">Transmembrane</keyword>
<evidence type="ECO:0000256" key="1">
    <source>
        <dbReference type="ARBA" id="ARBA00004141"/>
    </source>
</evidence>
<dbReference type="SUPFAM" id="SSF103473">
    <property type="entry name" value="MFS general substrate transporter"/>
    <property type="match status" value="1"/>
</dbReference>
<dbReference type="Proteomes" id="UP001175227">
    <property type="component" value="Unassembled WGS sequence"/>
</dbReference>
<evidence type="ECO:0000256" key="4">
    <source>
        <dbReference type="ARBA" id="ARBA00023136"/>
    </source>
</evidence>
<feature type="transmembrane region" description="Helical" evidence="5">
    <location>
        <begin position="324"/>
        <end position="344"/>
    </location>
</feature>